<dbReference type="PROSITE" id="PS50865">
    <property type="entry name" value="ZF_MYND_2"/>
    <property type="match status" value="1"/>
</dbReference>
<evidence type="ECO:0000256" key="4">
    <source>
        <dbReference type="PROSITE-ProRule" id="PRU00134"/>
    </source>
</evidence>
<dbReference type="EMBL" id="MU854724">
    <property type="protein sequence ID" value="KAK4031696.1"/>
    <property type="molecule type" value="Genomic_DNA"/>
</dbReference>
<dbReference type="Proteomes" id="UP001303115">
    <property type="component" value="Unassembled WGS sequence"/>
</dbReference>
<organism evidence="6 7">
    <name type="scientific">Parachaetomium inaequale</name>
    <dbReference type="NCBI Taxonomy" id="2588326"/>
    <lineage>
        <taxon>Eukaryota</taxon>
        <taxon>Fungi</taxon>
        <taxon>Dikarya</taxon>
        <taxon>Ascomycota</taxon>
        <taxon>Pezizomycotina</taxon>
        <taxon>Sordariomycetes</taxon>
        <taxon>Sordariomycetidae</taxon>
        <taxon>Sordariales</taxon>
        <taxon>Chaetomiaceae</taxon>
        <taxon>Parachaetomium</taxon>
    </lineage>
</organism>
<keyword evidence="1" id="KW-0479">Metal-binding</keyword>
<dbReference type="SUPFAM" id="SSF144232">
    <property type="entry name" value="HIT/MYND zinc finger-like"/>
    <property type="match status" value="1"/>
</dbReference>
<reference evidence="7" key="1">
    <citation type="journal article" date="2023" name="Mol. Phylogenet. Evol.">
        <title>Genome-scale phylogeny and comparative genomics of the fungal order Sordariales.</title>
        <authorList>
            <person name="Hensen N."/>
            <person name="Bonometti L."/>
            <person name="Westerberg I."/>
            <person name="Brannstrom I.O."/>
            <person name="Guillou S."/>
            <person name="Cros-Aarteil S."/>
            <person name="Calhoun S."/>
            <person name="Haridas S."/>
            <person name="Kuo A."/>
            <person name="Mondo S."/>
            <person name="Pangilinan J."/>
            <person name="Riley R."/>
            <person name="LaButti K."/>
            <person name="Andreopoulos B."/>
            <person name="Lipzen A."/>
            <person name="Chen C."/>
            <person name="Yan M."/>
            <person name="Daum C."/>
            <person name="Ng V."/>
            <person name="Clum A."/>
            <person name="Steindorff A."/>
            <person name="Ohm R.A."/>
            <person name="Martin F."/>
            <person name="Silar P."/>
            <person name="Natvig D.O."/>
            <person name="Lalanne C."/>
            <person name="Gautier V."/>
            <person name="Ament-Velasquez S.L."/>
            <person name="Kruys A."/>
            <person name="Hutchinson M.I."/>
            <person name="Powell A.J."/>
            <person name="Barry K."/>
            <person name="Miller A.N."/>
            <person name="Grigoriev I.V."/>
            <person name="Debuchy R."/>
            <person name="Gladieux P."/>
            <person name="Hiltunen Thoren M."/>
            <person name="Johannesson H."/>
        </authorList>
    </citation>
    <scope>NUCLEOTIDE SEQUENCE [LARGE SCALE GENOMIC DNA]</scope>
    <source>
        <strain evidence="7">CBS 284.82</strain>
    </source>
</reference>
<evidence type="ECO:0000313" key="6">
    <source>
        <dbReference type="EMBL" id="KAK4031696.1"/>
    </source>
</evidence>
<evidence type="ECO:0000256" key="3">
    <source>
        <dbReference type="ARBA" id="ARBA00022833"/>
    </source>
</evidence>
<protein>
    <recommendedName>
        <fullName evidence="5">MYND-type domain-containing protein</fullName>
    </recommendedName>
</protein>
<comment type="caution">
    <text evidence="6">The sequence shown here is derived from an EMBL/GenBank/DDBJ whole genome shotgun (WGS) entry which is preliminary data.</text>
</comment>
<accession>A0AAN6P4Q1</accession>
<feature type="domain" description="MYND-type" evidence="5">
    <location>
        <begin position="152"/>
        <end position="198"/>
    </location>
</feature>
<name>A0AAN6P4Q1_9PEZI</name>
<keyword evidence="7" id="KW-1185">Reference proteome</keyword>
<sequence length="241" mass="26953">MDWMGRTTSHNATDDPVDNFFRRMPPAIKDAPSLWTQNACFLIQNACQLLVTESMVRASADPDHKYLLEHVKRAPTEHLPAQYILQQLALLAFTQGVADDDDSHKARCLRHCRWMAQGRKDKTARFGPVSDTDAVPSVSKAVLPESSTFNLCAECGKDGATKQCAGCLVRTDNTTTLATSYCSKECQIKHWGSHRALCRRLQQISRAVSLFQDIFEQFLTLTSPDGYLTEKITEKNGMVVV</sequence>
<dbReference type="InterPro" id="IPR002893">
    <property type="entry name" value="Znf_MYND"/>
</dbReference>
<proteinExistence type="predicted"/>
<evidence type="ECO:0000313" key="7">
    <source>
        <dbReference type="Proteomes" id="UP001303115"/>
    </source>
</evidence>
<keyword evidence="2 4" id="KW-0863">Zinc-finger</keyword>
<keyword evidence="3" id="KW-0862">Zinc</keyword>
<dbReference type="Gene3D" id="6.10.140.2220">
    <property type="match status" value="1"/>
</dbReference>
<dbReference type="GO" id="GO:0008270">
    <property type="term" value="F:zinc ion binding"/>
    <property type="evidence" value="ECO:0007669"/>
    <property type="project" value="UniProtKB-KW"/>
</dbReference>
<dbReference type="Pfam" id="PF01753">
    <property type="entry name" value="zf-MYND"/>
    <property type="match status" value="1"/>
</dbReference>
<evidence type="ECO:0000256" key="1">
    <source>
        <dbReference type="ARBA" id="ARBA00022723"/>
    </source>
</evidence>
<evidence type="ECO:0000256" key="2">
    <source>
        <dbReference type="ARBA" id="ARBA00022771"/>
    </source>
</evidence>
<evidence type="ECO:0000259" key="5">
    <source>
        <dbReference type="PROSITE" id="PS50865"/>
    </source>
</evidence>
<dbReference type="AlphaFoldDB" id="A0AAN6P4Q1"/>
<gene>
    <name evidence="6" type="ORF">C8A01DRAFT_41853</name>
</gene>